<dbReference type="EMBL" id="HBKQ01026491">
    <property type="protein sequence ID" value="CAE2244397.1"/>
    <property type="molecule type" value="Transcribed_RNA"/>
</dbReference>
<evidence type="ECO:0000313" key="3">
    <source>
        <dbReference type="EMBL" id="CAE2244397.1"/>
    </source>
</evidence>
<dbReference type="InterPro" id="IPR047365">
    <property type="entry name" value="Tudor_AtPTM-like"/>
</dbReference>
<feature type="compositionally biased region" description="Basic residues" evidence="1">
    <location>
        <begin position="19"/>
        <end position="34"/>
    </location>
</feature>
<dbReference type="Pfam" id="PF21743">
    <property type="entry name" value="PTM_DIR17_Tudor"/>
    <property type="match status" value="2"/>
</dbReference>
<feature type="compositionally biased region" description="Basic and acidic residues" evidence="1">
    <location>
        <begin position="161"/>
        <end position="175"/>
    </location>
</feature>
<evidence type="ECO:0000259" key="2">
    <source>
        <dbReference type="Pfam" id="PF21743"/>
    </source>
</evidence>
<evidence type="ECO:0000256" key="1">
    <source>
        <dbReference type="SAM" id="MobiDB-lite"/>
    </source>
</evidence>
<feature type="compositionally biased region" description="Basic residues" evidence="1">
    <location>
        <begin position="1"/>
        <end position="12"/>
    </location>
</feature>
<gene>
    <name evidence="3" type="ORF">OAUR00152_LOCUS17931</name>
</gene>
<dbReference type="Gene3D" id="2.30.30.140">
    <property type="match status" value="1"/>
</dbReference>
<reference evidence="3" key="1">
    <citation type="submission" date="2021-01" db="EMBL/GenBank/DDBJ databases">
        <authorList>
            <person name="Corre E."/>
            <person name="Pelletier E."/>
            <person name="Niang G."/>
            <person name="Scheremetjew M."/>
            <person name="Finn R."/>
            <person name="Kale V."/>
            <person name="Holt S."/>
            <person name="Cochrane G."/>
            <person name="Meng A."/>
            <person name="Brown T."/>
            <person name="Cohen L."/>
        </authorList>
    </citation>
    <scope>NUCLEOTIDE SEQUENCE</scope>
    <source>
        <strain evidence="3">Isolate 1302-5</strain>
    </source>
</reference>
<feature type="compositionally biased region" description="Acidic residues" evidence="1">
    <location>
        <begin position="176"/>
        <end position="192"/>
    </location>
</feature>
<sequence length="254" mass="28826">MVGGGAKKKKKIVGGGAKKERKRSTVRGRQKKTGQKFAIFGGKRQVLCSQDNCEKQAQHSFEGMCRRHFREAAEESEEANDDEGSGGEGDEEEDEGEEIVIGTKMLKTFDGMGDFEGTVVKVPSKGSPFYKVRYDDGDEEDLDEDELRSHISYWKKRRKAKAEESVESEETRGKNEDDDDEDDDEEEEEEEGIVVGTKMLKTFYGLGDFEGTVVKVPSKGSTYYKVKYGDGDEEDLDDEELRSHISYWKKERDY</sequence>
<feature type="region of interest" description="Disordered" evidence="1">
    <location>
        <begin position="1"/>
        <end position="37"/>
    </location>
</feature>
<proteinExistence type="predicted"/>
<feature type="compositionally biased region" description="Acidic residues" evidence="1">
    <location>
        <begin position="74"/>
        <end position="98"/>
    </location>
</feature>
<feature type="region of interest" description="Disordered" evidence="1">
    <location>
        <begin position="68"/>
        <end position="194"/>
    </location>
</feature>
<feature type="compositionally biased region" description="Acidic residues" evidence="1">
    <location>
        <begin position="136"/>
        <end position="146"/>
    </location>
</feature>
<dbReference type="AlphaFoldDB" id="A0A7S4IZC2"/>
<organism evidence="3">
    <name type="scientific">Odontella aurita</name>
    <dbReference type="NCBI Taxonomy" id="265563"/>
    <lineage>
        <taxon>Eukaryota</taxon>
        <taxon>Sar</taxon>
        <taxon>Stramenopiles</taxon>
        <taxon>Ochrophyta</taxon>
        <taxon>Bacillariophyta</taxon>
        <taxon>Mediophyceae</taxon>
        <taxon>Biddulphiophycidae</taxon>
        <taxon>Eupodiscales</taxon>
        <taxon>Odontellaceae</taxon>
        <taxon>Odontella</taxon>
    </lineage>
</organism>
<feature type="domain" description="PTM/DIR17-like Tudor" evidence="2">
    <location>
        <begin position="196"/>
        <end position="243"/>
    </location>
</feature>
<protein>
    <recommendedName>
        <fullName evidence="2">PTM/DIR17-like Tudor domain-containing protein</fullName>
    </recommendedName>
</protein>
<name>A0A7S4IZC2_9STRA</name>
<accession>A0A7S4IZC2</accession>
<feature type="domain" description="PTM/DIR17-like Tudor" evidence="2">
    <location>
        <begin position="102"/>
        <end position="149"/>
    </location>
</feature>